<dbReference type="AlphaFoldDB" id="A0A5C0XS12"/>
<dbReference type="GO" id="GO:0006777">
    <property type="term" value="P:Mo-molybdopterin cofactor biosynthetic process"/>
    <property type="evidence" value="ECO:0007669"/>
    <property type="project" value="UniProtKB-KW"/>
</dbReference>
<comment type="pathway">
    <text evidence="1">Cofactor biosynthesis; molybdopterin biosynthesis.</text>
</comment>
<dbReference type="SMART" id="SM00852">
    <property type="entry name" value="MoCF_biosynth"/>
    <property type="match status" value="1"/>
</dbReference>
<dbReference type="Proteomes" id="UP000324354">
    <property type="component" value="Chromosome"/>
</dbReference>
<evidence type="ECO:0000259" key="4">
    <source>
        <dbReference type="SMART" id="SM00852"/>
    </source>
</evidence>
<keyword evidence="5" id="KW-0808">Transferase</keyword>
<dbReference type="GO" id="GO:0005737">
    <property type="term" value="C:cytoplasm"/>
    <property type="evidence" value="ECO:0007669"/>
    <property type="project" value="TreeGrafter"/>
</dbReference>
<dbReference type="RefSeq" id="WP_011012924.1">
    <property type="nucleotide sequence ID" value="NC_003413.1"/>
</dbReference>
<dbReference type="Pfam" id="PF03453">
    <property type="entry name" value="MoeA_N"/>
    <property type="match status" value="1"/>
</dbReference>
<sequence>MEFKRLTPYEEALSIVLNDLKEIEEVEYVPLKDALGRVLAEDIVASYDLPPFDRAAVDGYAVRAEDTFEAREYSPVELEVIEEVPIGENPNKEVIAGKAIKVLTGGKIPRGANAVIMQEMVKREGSKIYVLRPVAPGQNISFAGEDVKKGDIALKKGTILRPQDLALLKALGIRKVPVKVKPKVGIIITGSELVQEPSLEEFEKGKIVDTNSIMLSALVERYFGEPILYGVVPDNEDLIRSALEKAKRECDLVLITGGSAFGDMDYAHKFVNLLFHGTTIRPGRPIGYGERVFVMSGYPVAVFTQFHLFVKHALAKLVGAKDYEVKVRAVLEDDVPSQLGRYEFVRVMYRDGKAKVIKKKGSGIISSLVQSNAYLVVPEDVEGYRRGEEVWVTLY</sequence>
<dbReference type="UniPathway" id="UPA00344"/>
<evidence type="ECO:0000313" key="5">
    <source>
        <dbReference type="EMBL" id="QEK79385.1"/>
    </source>
</evidence>
<dbReference type="PANTHER" id="PTHR10192">
    <property type="entry name" value="MOLYBDOPTERIN BIOSYNTHESIS PROTEIN"/>
    <property type="match status" value="1"/>
</dbReference>
<dbReference type="EMBL" id="CP023154">
    <property type="protein sequence ID" value="QEK79385.1"/>
    <property type="molecule type" value="Genomic_DNA"/>
</dbReference>
<dbReference type="Pfam" id="PF03454">
    <property type="entry name" value="MoeA_C"/>
    <property type="match status" value="1"/>
</dbReference>
<comment type="similarity">
    <text evidence="2">Belongs to the MoeA family.</text>
</comment>
<evidence type="ECO:0000256" key="1">
    <source>
        <dbReference type="ARBA" id="ARBA00005046"/>
    </source>
</evidence>
<dbReference type="Gene3D" id="2.40.340.10">
    <property type="entry name" value="MoeA, C-terminal, domain IV"/>
    <property type="match status" value="1"/>
</dbReference>
<dbReference type="GO" id="GO:0061599">
    <property type="term" value="F:molybdopterin molybdotransferase activity"/>
    <property type="evidence" value="ECO:0007669"/>
    <property type="project" value="TreeGrafter"/>
</dbReference>
<dbReference type="GeneID" id="13300500"/>
<name>A0A5C0XS12_PYRFU</name>
<evidence type="ECO:0000256" key="2">
    <source>
        <dbReference type="ARBA" id="ARBA00010763"/>
    </source>
</evidence>
<dbReference type="SUPFAM" id="SSF63882">
    <property type="entry name" value="MoeA N-terminal region -like"/>
    <property type="match status" value="1"/>
</dbReference>
<dbReference type="CDD" id="cd00887">
    <property type="entry name" value="MoeA"/>
    <property type="match status" value="1"/>
</dbReference>
<protein>
    <submittedName>
        <fullName evidence="5">Molybdopterin molybdenumtransferase MoeA</fullName>
    </submittedName>
</protein>
<evidence type="ECO:0000256" key="3">
    <source>
        <dbReference type="ARBA" id="ARBA00023150"/>
    </source>
</evidence>
<dbReference type="InterPro" id="IPR038987">
    <property type="entry name" value="MoeA-like"/>
</dbReference>
<accession>A0A5C0XS12</accession>
<dbReference type="InterPro" id="IPR036425">
    <property type="entry name" value="MoaB/Mog-like_dom_sf"/>
</dbReference>
<dbReference type="InterPro" id="IPR005111">
    <property type="entry name" value="MoeA_C_domain_IV"/>
</dbReference>
<feature type="domain" description="MoaB/Mog" evidence="4">
    <location>
        <begin position="185"/>
        <end position="316"/>
    </location>
</feature>
<dbReference type="OrthoDB" id="31371at2157"/>
<organism evidence="5 6">
    <name type="scientific">Pyrococcus furiosus (strain ATCC 43587 / DSM 3638 / JCM 8422 / Vc1)</name>
    <dbReference type="NCBI Taxonomy" id="186497"/>
    <lineage>
        <taxon>Archaea</taxon>
        <taxon>Methanobacteriati</taxon>
        <taxon>Methanobacteriota</taxon>
        <taxon>Thermococci</taxon>
        <taxon>Thermococcales</taxon>
        <taxon>Thermococcaceae</taxon>
        <taxon>Pyrococcus</taxon>
    </lineage>
</organism>
<dbReference type="Gene3D" id="3.90.105.10">
    <property type="entry name" value="Molybdopterin biosynthesis moea protein, domain 2"/>
    <property type="match status" value="1"/>
</dbReference>
<gene>
    <name evidence="5" type="ORF">PFDSM3638_08965</name>
</gene>
<dbReference type="GeneID" id="41713601"/>
<dbReference type="FunFam" id="2.170.190.11:FF:000001">
    <property type="entry name" value="Molybdopterin molybdenumtransferase"/>
    <property type="match status" value="1"/>
</dbReference>
<dbReference type="InterPro" id="IPR005110">
    <property type="entry name" value="MoeA_linker/N"/>
</dbReference>
<dbReference type="InterPro" id="IPR036135">
    <property type="entry name" value="MoeA_linker/N_sf"/>
</dbReference>
<dbReference type="FunFam" id="2.40.340.10:FF:000005">
    <property type="entry name" value="Molybdopterin molybdenumtransferase MoeA"/>
    <property type="match status" value="1"/>
</dbReference>
<proteinExistence type="inferred from homology"/>
<dbReference type="SUPFAM" id="SSF63867">
    <property type="entry name" value="MoeA C-terminal domain-like"/>
    <property type="match status" value="1"/>
</dbReference>
<evidence type="ECO:0000313" key="6">
    <source>
        <dbReference type="Proteomes" id="UP000324354"/>
    </source>
</evidence>
<dbReference type="PANTHER" id="PTHR10192:SF19">
    <property type="entry name" value="MOLYBDOPTERIN BIOSYNTHESIS PROTEIN MJ0666-RELATED"/>
    <property type="match status" value="1"/>
</dbReference>
<dbReference type="Gene3D" id="2.170.190.11">
    <property type="entry name" value="Molybdopterin biosynthesis moea protein, domain 3"/>
    <property type="match status" value="1"/>
</dbReference>
<dbReference type="Gene3D" id="3.40.980.10">
    <property type="entry name" value="MoaB/Mog-like domain"/>
    <property type="match status" value="1"/>
</dbReference>
<dbReference type="InterPro" id="IPR036688">
    <property type="entry name" value="MoeA_C_domain_IV_sf"/>
</dbReference>
<dbReference type="SMR" id="A0A5C0XS12"/>
<dbReference type="Pfam" id="PF00994">
    <property type="entry name" value="MoCF_biosynth"/>
    <property type="match status" value="1"/>
</dbReference>
<dbReference type="SUPFAM" id="SSF53218">
    <property type="entry name" value="Molybdenum cofactor biosynthesis proteins"/>
    <property type="match status" value="1"/>
</dbReference>
<dbReference type="NCBIfam" id="NF045515">
    <property type="entry name" value="Glp_gephyrin"/>
    <property type="match status" value="1"/>
</dbReference>
<dbReference type="InterPro" id="IPR001453">
    <property type="entry name" value="MoaB/Mog_dom"/>
</dbReference>
<keyword evidence="3" id="KW-0501">Molybdenum cofactor biosynthesis</keyword>
<reference evidence="5 6" key="1">
    <citation type="submission" date="2017-08" db="EMBL/GenBank/DDBJ databases">
        <title>Resequencing and Reannotation of the genome of Pyrococcus furiosus type strain DSM3638.</title>
        <authorList>
            <person name="Reichelt R.M."/>
            <person name="Bunk B."/>
        </authorList>
    </citation>
    <scope>NUCLEOTIDE SEQUENCE [LARGE SCALE GENOMIC DNA]</scope>
    <source>
        <strain evidence="5 6">DSM 3638</strain>
    </source>
</reference>